<organism evidence="1 2">
    <name type="scientific">Serratia phage vB_SmaM_ 2050HW</name>
    <dbReference type="NCBI Taxonomy" id="2024252"/>
    <lineage>
        <taxon>Viruses</taxon>
        <taxon>Duplodnaviria</taxon>
        <taxon>Heunggongvirae</taxon>
        <taxon>Uroviricota</taxon>
        <taxon>Caudoviricetes</taxon>
        <taxon>Chimalliviridae</taxon>
        <taxon>Moabitevirus</taxon>
        <taxon>Moabitevirus mv2050HW</taxon>
    </lineage>
</organism>
<dbReference type="EMBL" id="MF285618">
    <property type="protein sequence ID" value="ATA65492.1"/>
    <property type="molecule type" value="Genomic_DNA"/>
</dbReference>
<accession>A0A289ZIJ1</accession>
<gene>
    <name evidence="1" type="ORF">2050HW_00157</name>
</gene>
<name>A0A289ZIJ1_9CAUD</name>
<proteinExistence type="predicted"/>
<dbReference type="Proteomes" id="UP000223363">
    <property type="component" value="Segment"/>
</dbReference>
<evidence type="ECO:0000313" key="1">
    <source>
        <dbReference type="EMBL" id="ATA65492.1"/>
    </source>
</evidence>
<reference evidence="2" key="1">
    <citation type="submission" date="2017-06" db="EMBL/GenBank/DDBJ databases">
        <authorList>
            <person name="Zhao X."/>
        </authorList>
    </citation>
    <scope>NUCLEOTIDE SEQUENCE [LARGE SCALE GENOMIC DNA]</scope>
</reference>
<protein>
    <submittedName>
        <fullName evidence="1">Uncharacterized protein</fullName>
    </submittedName>
</protein>
<evidence type="ECO:0000313" key="2">
    <source>
        <dbReference type="Proteomes" id="UP000223363"/>
    </source>
</evidence>
<keyword evidence="2" id="KW-1185">Reference proteome</keyword>
<sequence length="192" mass="21676">MFDKTKLHPKPIHRGTNNFYLHWRYGIPHHTRTGVKINNGDVIDGVEFRVTINDDGSYSSAGPIIDGMVHGECCPVVEDAFVVTTYNYSHDTDLSLERTVDLLQYSKRTIIVGYSSEIAKLKSMLSPEQFKLATFHVIHDMCTVDDFRRGVKRACNNPGKHPMVFLGCLQEAVGAAMAGISDIENEHYIFIW</sequence>